<gene>
    <name evidence="2" type="ORF">VDAG_01566</name>
</gene>
<organism evidence="2 3">
    <name type="scientific">Verticillium dahliae (strain VdLs.17 / ATCC MYA-4575 / FGSC 10137)</name>
    <name type="common">Verticillium wilt</name>
    <dbReference type="NCBI Taxonomy" id="498257"/>
    <lineage>
        <taxon>Eukaryota</taxon>
        <taxon>Fungi</taxon>
        <taxon>Dikarya</taxon>
        <taxon>Ascomycota</taxon>
        <taxon>Pezizomycotina</taxon>
        <taxon>Sordariomycetes</taxon>
        <taxon>Hypocreomycetidae</taxon>
        <taxon>Glomerellales</taxon>
        <taxon>Plectosphaerellaceae</taxon>
        <taxon>Verticillium</taxon>
    </lineage>
</organism>
<evidence type="ECO:0000313" key="2">
    <source>
        <dbReference type="EMBL" id="EGY17884.1"/>
    </source>
</evidence>
<accession>G2WSG3</accession>
<feature type="compositionally biased region" description="Basic and acidic residues" evidence="1">
    <location>
        <begin position="175"/>
        <end position="184"/>
    </location>
</feature>
<dbReference type="OrthoDB" id="4826573at2759"/>
<name>G2WSG3_VERDV</name>
<evidence type="ECO:0000256" key="1">
    <source>
        <dbReference type="SAM" id="MobiDB-lite"/>
    </source>
</evidence>
<dbReference type="HOGENOM" id="CLU_071899_0_0_1"/>
<sequence length="334" mass="36763">MLSQSPRSAGMSVYALMQPQSSDDSPEFFRQLIERRFELALTTLPTRQEHTDAGLVADLGDIIIHLLSMVSKIADEIVDDRRIKQRAYGAMVEDRTARRYTLAMSLQDVDASHRILKWVHPSELDGFSQAWQRPPVLHPSAGHARPVSMSVSVSEHIPSPSSTFSRSSGGQSVHDPSRDPRLEGHQPVLIEPARIDKPSPASEQNYSRPSERSESGADNDALADPDMDALRNRGKGTYTYNTWTSIKSHINIGVPQSFALALVMAEALQNTIHAQRGGDFAVGIPFRVRFGGNLALLAAPFDPPDPVAPDFPTGMPTARPVALEVWTNQHMALY</sequence>
<protein>
    <submittedName>
        <fullName evidence="2">Uncharacterized protein</fullName>
    </submittedName>
</protein>
<dbReference type="AlphaFoldDB" id="G2WSG3"/>
<reference evidence="2 3" key="1">
    <citation type="submission" date="2008-03" db="EMBL/GenBank/DDBJ databases">
        <title>The Genome Sequence of Verticillium dahliae VdLs.17.</title>
        <authorList>
            <consortium name="The Broad Institute Genome Sequencing Platform"/>
            <person name="Ma L.-J.J."/>
            <person name="Klosterman S.J."/>
            <person name="Subbarao K."/>
            <person name="Dobinson K."/>
            <person name="Veronese P."/>
            <person name="Kang S."/>
            <person name="Gold S.E."/>
            <person name="Young S."/>
            <person name="Jaffe D."/>
            <person name="Gnerre S."/>
            <person name="Berlin A."/>
            <person name="Heiman D."/>
            <person name="Hepburn T."/>
            <person name="Sykes S."/>
            <person name="Alvarado L."/>
            <person name="Kodira C.D."/>
            <person name="Lander E."/>
            <person name="Galagan J."/>
            <person name="Nusbaum C."/>
            <person name="Birren B."/>
        </authorList>
    </citation>
    <scope>NUCLEOTIDE SEQUENCE [LARGE SCALE GENOMIC DNA]</scope>
    <source>
        <strain evidence="3">VdLs.17 / ATCC MYA-4575 / FGSC 10137</strain>
    </source>
</reference>
<dbReference type="EMBL" id="DS572696">
    <property type="protein sequence ID" value="EGY17884.1"/>
    <property type="molecule type" value="Genomic_DNA"/>
</dbReference>
<keyword evidence="3" id="KW-1185">Reference proteome</keyword>
<dbReference type="KEGG" id="vda:VDAG_01566"/>
<evidence type="ECO:0000313" key="3">
    <source>
        <dbReference type="Proteomes" id="UP000001611"/>
    </source>
</evidence>
<dbReference type="Proteomes" id="UP000001611">
    <property type="component" value="Chromosome 1"/>
</dbReference>
<dbReference type="GeneID" id="20703029"/>
<feature type="compositionally biased region" description="Low complexity" evidence="1">
    <location>
        <begin position="158"/>
        <end position="172"/>
    </location>
</feature>
<dbReference type="RefSeq" id="XP_009648747.1">
    <property type="nucleotide sequence ID" value="XM_009650452.1"/>
</dbReference>
<dbReference type="InParanoid" id="G2WSG3"/>
<proteinExistence type="predicted"/>
<feature type="region of interest" description="Disordered" evidence="1">
    <location>
        <begin position="138"/>
        <end position="231"/>
    </location>
</feature>